<organism evidence="1 2">
    <name type="scientific">Lasiodiplodia mahajangana</name>
    <dbReference type="NCBI Taxonomy" id="1108764"/>
    <lineage>
        <taxon>Eukaryota</taxon>
        <taxon>Fungi</taxon>
        <taxon>Dikarya</taxon>
        <taxon>Ascomycota</taxon>
        <taxon>Pezizomycotina</taxon>
        <taxon>Dothideomycetes</taxon>
        <taxon>Dothideomycetes incertae sedis</taxon>
        <taxon>Botryosphaeriales</taxon>
        <taxon>Botryosphaeriaceae</taxon>
        <taxon>Lasiodiplodia</taxon>
    </lineage>
</organism>
<proteinExistence type="predicted"/>
<dbReference type="EMBL" id="JAPUUL010004056">
    <property type="protein sequence ID" value="KAJ8120578.1"/>
    <property type="molecule type" value="Genomic_DNA"/>
</dbReference>
<accession>A0ACC2IZK9</accession>
<keyword evidence="2" id="KW-1185">Reference proteome</keyword>
<evidence type="ECO:0000313" key="1">
    <source>
        <dbReference type="EMBL" id="KAJ8120578.1"/>
    </source>
</evidence>
<dbReference type="Proteomes" id="UP001153332">
    <property type="component" value="Unassembled WGS sequence"/>
</dbReference>
<protein>
    <submittedName>
        <fullName evidence="1">Uncharacterized protein</fullName>
    </submittedName>
</protein>
<evidence type="ECO:0000313" key="2">
    <source>
        <dbReference type="Proteomes" id="UP001153332"/>
    </source>
</evidence>
<reference evidence="1" key="1">
    <citation type="submission" date="2022-12" db="EMBL/GenBank/DDBJ databases">
        <title>Genome Sequence of Lasiodiplodia mahajangana.</title>
        <authorList>
            <person name="Buettner E."/>
        </authorList>
    </citation>
    <scope>NUCLEOTIDE SEQUENCE</scope>
    <source>
        <strain evidence="1">VT137</strain>
    </source>
</reference>
<name>A0ACC2IZK9_9PEZI</name>
<sequence length="675" mass="75958">MERSPPIPSGPRSQRPGPSSKQWINPNLKHRVPESPKPGRSLSFVQSRPAGFRPDGAQSDQPGDSQQQGNSDTKADFPAPKVEDHPRDLHITDLSEDSRMELRPRSAGSSTDRDKRKEETSLVKIDTEATEELETVGKGEENIIRPTGDSRPTVNRRPILKVPVIRVSLPERPTRQPILDQSSESDEEEFGDVIETEITEVEKELKQLEAVEDSISMGPIVRYALISLEAVNRVASQPEGLEDMVGPIPETTTIRRESPAKPDPKIEEQPAIGDIPPHDDIDRPAKEDTTLPSVTKEPAGPSNDSPKQPQPSIEQEADVPAAPKVPTGEAKLESGDGDVTMADVEAGAVESEVQPPSGPPVPPSQGEPALPSFEEAQISSPNGSKQESSTPSPPEDEDETDIEDVDLHSIAIVREHIQTPPLDSLPNFDEKPWDKDKSFLKFMSTTQPDLNAFILRRLKDETWSQQITEMQLKRVYSGNYDKYIRFTMSNDPVAVKSREKFSCVLGISDPGHKPALAPEPKPEHTRRSRYASERDLERVLEESRKAEDEKREREQQAEREKYRTDKEAMIPRQYQTEKERENEFYSSNTGFVQPEKIVATWEVLPPVDNFAEEESGVFEKAYLEYPKQWGRVSEPLANRDFGTAIQFYYLKKEKEELNLKAKLKKQPKKRDRGEW</sequence>
<comment type="caution">
    <text evidence="1">The sequence shown here is derived from an EMBL/GenBank/DDBJ whole genome shotgun (WGS) entry which is preliminary data.</text>
</comment>
<gene>
    <name evidence="1" type="ORF">O1611_g10333</name>
</gene>